<dbReference type="InterPro" id="IPR017927">
    <property type="entry name" value="FAD-bd_FR_type"/>
</dbReference>
<dbReference type="InterPro" id="IPR050415">
    <property type="entry name" value="MRET"/>
</dbReference>
<dbReference type="PANTHER" id="PTHR47354">
    <property type="entry name" value="NADH OXIDOREDUCTASE HCR"/>
    <property type="match status" value="1"/>
</dbReference>
<dbReference type="GO" id="GO:0046872">
    <property type="term" value="F:metal ion binding"/>
    <property type="evidence" value="ECO:0007669"/>
    <property type="project" value="UniProtKB-KW"/>
</dbReference>
<dbReference type="CDD" id="cd06198">
    <property type="entry name" value="FNR_like_3"/>
    <property type="match status" value="1"/>
</dbReference>
<evidence type="ECO:0000256" key="8">
    <source>
        <dbReference type="ARBA" id="ARBA00022989"/>
    </source>
</evidence>
<keyword evidence="12 13" id="KW-0472">Membrane</keyword>
<feature type="transmembrane region" description="Helical" evidence="13">
    <location>
        <begin position="6"/>
        <end position="24"/>
    </location>
</feature>
<dbReference type="SUPFAM" id="SSF63380">
    <property type="entry name" value="Riboflavin synthase domain-like"/>
    <property type="match status" value="1"/>
</dbReference>
<evidence type="ECO:0000256" key="2">
    <source>
        <dbReference type="ARBA" id="ARBA00004141"/>
    </source>
</evidence>
<comment type="subcellular location">
    <subcellularLocation>
        <location evidence="2">Membrane</location>
        <topology evidence="2">Multi-pass membrane protein</topology>
    </subcellularLocation>
</comment>
<dbReference type="GO" id="GO:0051537">
    <property type="term" value="F:2 iron, 2 sulfur cluster binding"/>
    <property type="evidence" value="ECO:0007669"/>
    <property type="project" value="UniProtKB-KW"/>
</dbReference>
<dbReference type="InterPro" id="IPR039261">
    <property type="entry name" value="FNR_nucleotide-bd"/>
</dbReference>
<keyword evidence="10" id="KW-0408">Iron</keyword>
<dbReference type="Proteomes" id="UP000196573">
    <property type="component" value="Unassembled WGS sequence"/>
</dbReference>
<evidence type="ECO:0000256" key="7">
    <source>
        <dbReference type="ARBA" id="ARBA00022827"/>
    </source>
</evidence>
<dbReference type="EMBL" id="FWPT01000008">
    <property type="protein sequence ID" value="SMA49644.1"/>
    <property type="molecule type" value="Genomic_DNA"/>
</dbReference>
<reference evidence="15 16" key="1">
    <citation type="submission" date="2017-03" db="EMBL/GenBank/DDBJ databases">
        <authorList>
            <person name="Afonso C.L."/>
            <person name="Miller P.J."/>
            <person name="Scott M.A."/>
            <person name="Spackman E."/>
            <person name="Goraichik I."/>
            <person name="Dimitrov K.M."/>
            <person name="Suarez D.L."/>
            <person name="Swayne D.E."/>
        </authorList>
    </citation>
    <scope>NUCLEOTIDE SEQUENCE [LARGE SCALE GENOMIC DNA]</scope>
    <source>
        <strain evidence="15">SB41UT1</strain>
    </source>
</reference>
<keyword evidence="11" id="KW-0411">Iron-sulfur</keyword>
<evidence type="ECO:0000256" key="10">
    <source>
        <dbReference type="ARBA" id="ARBA00023004"/>
    </source>
</evidence>
<keyword evidence="7" id="KW-0274">FAD</keyword>
<dbReference type="GO" id="GO:0016020">
    <property type="term" value="C:membrane"/>
    <property type="evidence" value="ECO:0007669"/>
    <property type="project" value="UniProtKB-SubCell"/>
</dbReference>
<protein>
    <submittedName>
        <fullName evidence="15">Anthranilate 1,2-dioxygenase electron transfer component</fullName>
    </submittedName>
</protein>
<keyword evidence="15" id="KW-0223">Dioxygenase</keyword>
<keyword evidence="5" id="KW-0001">2Fe-2S</keyword>
<name>A0A1X7AMX3_9GAMM</name>
<evidence type="ECO:0000256" key="4">
    <source>
        <dbReference type="ARBA" id="ARBA00022692"/>
    </source>
</evidence>
<dbReference type="Gene3D" id="2.40.30.10">
    <property type="entry name" value="Translation factors"/>
    <property type="match status" value="1"/>
</dbReference>
<feature type="transmembrane region" description="Helical" evidence="13">
    <location>
        <begin position="103"/>
        <end position="120"/>
    </location>
</feature>
<keyword evidence="6" id="KW-0479">Metal-binding</keyword>
<dbReference type="PRINTS" id="PR00410">
    <property type="entry name" value="PHEHYDRXLASE"/>
</dbReference>
<feature type="transmembrane region" description="Helical" evidence="13">
    <location>
        <begin position="158"/>
        <end position="176"/>
    </location>
</feature>
<feature type="transmembrane region" description="Helical" evidence="13">
    <location>
        <begin position="36"/>
        <end position="56"/>
    </location>
</feature>
<dbReference type="GO" id="GO:0051213">
    <property type="term" value="F:dioxygenase activity"/>
    <property type="evidence" value="ECO:0007669"/>
    <property type="project" value="UniProtKB-KW"/>
</dbReference>
<keyword evidence="3" id="KW-0285">Flavoprotein</keyword>
<dbReference type="Pfam" id="PF08022">
    <property type="entry name" value="FAD_binding_8"/>
    <property type="match status" value="1"/>
</dbReference>
<keyword evidence="8 13" id="KW-1133">Transmembrane helix</keyword>
<dbReference type="InterPro" id="IPR013130">
    <property type="entry name" value="Fe3_Rdtase_TM_dom"/>
</dbReference>
<evidence type="ECO:0000256" key="6">
    <source>
        <dbReference type="ARBA" id="ARBA00022723"/>
    </source>
</evidence>
<feature type="domain" description="FAD-binding FR-type" evidence="14">
    <location>
        <begin position="182"/>
        <end position="281"/>
    </location>
</feature>
<keyword evidence="16" id="KW-1185">Reference proteome</keyword>
<dbReference type="InterPro" id="IPR017938">
    <property type="entry name" value="Riboflavin_synthase-like_b-brl"/>
</dbReference>
<proteinExistence type="predicted"/>
<dbReference type="SUPFAM" id="SSF52343">
    <property type="entry name" value="Ferredoxin reductase-like, C-terminal NADP-linked domain"/>
    <property type="match status" value="1"/>
</dbReference>
<gene>
    <name evidence="15" type="primary">antC</name>
    <name evidence="15" type="ORF">EHSB41UT_03426</name>
</gene>
<dbReference type="Pfam" id="PF01794">
    <property type="entry name" value="Ferric_reduct"/>
    <property type="match status" value="1"/>
</dbReference>
<dbReference type="AlphaFoldDB" id="A0A1X7AMX3"/>
<feature type="transmembrane region" description="Helical" evidence="13">
    <location>
        <begin position="132"/>
        <end position="152"/>
    </location>
</feature>
<evidence type="ECO:0000313" key="16">
    <source>
        <dbReference type="Proteomes" id="UP000196573"/>
    </source>
</evidence>
<evidence type="ECO:0000256" key="1">
    <source>
        <dbReference type="ARBA" id="ARBA00001974"/>
    </source>
</evidence>
<sequence length="405" mass="45775">MNLSGLLAGIAMILCVILAARWPWLDKQLHGLDKGYRLHKWLGITAGIMAVMHWLLNQSEGWVVGFGLLAEPEDGPDEEPVGQLMQWLSQLEELPLARDAGEIGFYALVFLAVVALVKRIPYRWFFLSHRFMVPVFLMLVYHSIAMMPASWWPQLVGLFMLILMVVGVVTSVDILVRKSRRARTVNATVRKLHHYPDSQILQIDLSVQEQWTGHKAGQFAFVTFDPKEGPHPFSLARSWQNDGQLQFMVKGLGDYTRTLPENLKEGQKVSVEGPYGGFNFEDDSPVQVWIAGGVGIVPFKSRLLQLADNPEHKEIHMFYSTQVADPQFEDQLRALATKAGIQLYIVNTSEQPLLDSTAICGLVSRWKDASWWFCGPLTMGTALQKQLASKGVKDKDFHKELFNMR</sequence>
<dbReference type="PROSITE" id="PS51384">
    <property type="entry name" value="FAD_FR"/>
    <property type="match status" value="1"/>
</dbReference>
<comment type="cofactor">
    <cofactor evidence="1">
        <name>FAD</name>
        <dbReference type="ChEBI" id="CHEBI:57692"/>
    </cofactor>
</comment>
<evidence type="ECO:0000259" key="14">
    <source>
        <dbReference type="PROSITE" id="PS51384"/>
    </source>
</evidence>
<dbReference type="GO" id="GO:0050660">
    <property type="term" value="F:flavin adenine dinucleotide binding"/>
    <property type="evidence" value="ECO:0007669"/>
    <property type="project" value="TreeGrafter"/>
</dbReference>
<dbReference type="Gene3D" id="3.40.50.80">
    <property type="entry name" value="Nucleotide-binding domain of ferredoxin-NADP reductase (FNR) module"/>
    <property type="match status" value="1"/>
</dbReference>
<organism evidence="15 16">
    <name type="scientific">Parendozoicomonas haliclonae</name>
    <dbReference type="NCBI Taxonomy" id="1960125"/>
    <lineage>
        <taxon>Bacteria</taxon>
        <taxon>Pseudomonadati</taxon>
        <taxon>Pseudomonadota</taxon>
        <taxon>Gammaproteobacteria</taxon>
        <taxon>Oceanospirillales</taxon>
        <taxon>Endozoicomonadaceae</taxon>
        <taxon>Parendozoicomonas</taxon>
    </lineage>
</organism>
<keyword evidence="4 13" id="KW-0812">Transmembrane</keyword>
<evidence type="ECO:0000256" key="12">
    <source>
        <dbReference type="ARBA" id="ARBA00023136"/>
    </source>
</evidence>
<keyword evidence="9" id="KW-0560">Oxidoreductase</keyword>
<evidence type="ECO:0000256" key="9">
    <source>
        <dbReference type="ARBA" id="ARBA00023002"/>
    </source>
</evidence>
<evidence type="ECO:0000313" key="15">
    <source>
        <dbReference type="EMBL" id="SMA49644.1"/>
    </source>
</evidence>
<evidence type="ECO:0000256" key="11">
    <source>
        <dbReference type="ARBA" id="ARBA00023014"/>
    </source>
</evidence>
<dbReference type="InterPro" id="IPR013112">
    <property type="entry name" value="FAD-bd_8"/>
</dbReference>
<dbReference type="PANTHER" id="PTHR47354:SF8">
    <property type="entry name" value="1,2-PHENYLACETYL-COA EPOXIDASE, SUBUNIT E"/>
    <property type="match status" value="1"/>
</dbReference>
<evidence type="ECO:0000256" key="13">
    <source>
        <dbReference type="SAM" id="Phobius"/>
    </source>
</evidence>
<evidence type="ECO:0000256" key="3">
    <source>
        <dbReference type="ARBA" id="ARBA00022630"/>
    </source>
</evidence>
<accession>A0A1X7AMX3</accession>
<evidence type="ECO:0000256" key="5">
    <source>
        <dbReference type="ARBA" id="ARBA00022714"/>
    </source>
</evidence>